<dbReference type="PANTHER" id="PTHR44591:SF3">
    <property type="entry name" value="RESPONSE REGULATORY DOMAIN-CONTAINING PROTEIN"/>
    <property type="match status" value="1"/>
</dbReference>
<dbReference type="SUPFAM" id="SSF52172">
    <property type="entry name" value="CheY-like"/>
    <property type="match status" value="1"/>
</dbReference>
<dbReference type="PANTHER" id="PTHR44591">
    <property type="entry name" value="STRESS RESPONSE REGULATOR PROTEIN 1"/>
    <property type="match status" value="1"/>
</dbReference>
<proteinExistence type="predicted"/>
<dbReference type="PROSITE" id="PS50110">
    <property type="entry name" value="RESPONSE_REGULATORY"/>
    <property type="match status" value="1"/>
</dbReference>
<evidence type="ECO:0000313" key="5">
    <source>
        <dbReference type="Proteomes" id="UP001287282"/>
    </source>
</evidence>
<dbReference type="RefSeq" id="WP_317120610.1">
    <property type="nucleotide sequence ID" value="NZ_JAWJBA010000001.1"/>
</dbReference>
<dbReference type="Proteomes" id="UP001287282">
    <property type="component" value="Unassembled WGS sequence"/>
</dbReference>
<dbReference type="Gene3D" id="3.40.50.2300">
    <property type="match status" value="1"/>
</dbReference>
<dbReference type="InterPro" id="IPR011006">
    <property type="entry name" value="CheY-like_superfamily"/>
</dbReference>
<keyword evidence="1 2" id="KW-0597">Phosphoprotein</keyword>
<protein>
    <submittedName>
        <fullName evidence="4">Response regulator</fullName>
    </submittedName>
</protein>
<feature type="modified residue" description="4-aspartylphosphate" evidence="2">
    <location>
        <position position="52"/>
    </location>
</feature>
<dbReference type="Pfam" id="PF00072">
    <property type="entry name" value="Response_reg"/>
    <property type="match status" value="1"/>
</dbReference>
<comment type="caution">
    <text evidence="4">The sequence shown here is derived from an EMBL/GenBank/DDBJ whole genome shotgun (WGS) entry which is preliminary data.</text>
</comment>
<gene>
    <name evidence="4" type="ORF">RYX56_02795</name>
</gene>
<organism evidence="4 5">
    <name type="scientific">Alkalihalophilus lindianensis</name>
    <dbReference type="NCBI Taxonomy" id="1630542"/>
    <lineage>
        <taxon>Bacteria</taxon>
        <taxon>Bacillati</taxon>
        <taxon>Bacillota</taxon>
        <taxon>Bacilli</taxon>
        <taxon>Bacillales</taxon>
        <taxon>Bacillaceae</taxon>
        <taxon>Alkalihalophilus</taxon>
    </lineage>
</organism>
<dbReference type="InterPro" id="IPR001789">
    <property type="entry name" value="Sig_transdc_resp-reg_receiver"/>
</dbReference>
<reference evidence="4 5" key="1">
    <citation type="submission" date="2023-10" db="EMBL/GenBank/DDBJ databases">
        <title>Screening of Alkalihalobacillus lindianensis BZ-TG-R113 and Its Alleviation of Salt Stress on Rapeseed Growth.</title>
        <authorList>
            <person name="Zhao B."/>
            <person name="Guo T."/>
        </authorList>
    </citation>
    <scope>NUCLEOTIDE SEQUENCE [LARGE SCALE GENOMIC DNA]</scope>
    <source>
        <strain evidence="4 5">BZ-TG-R113</strain>
    </source>
</reference>
<name>A0ABU3X5X7_9BACI</name>
<evidence type="ECO:0000259" key="3">
    <source>
        <dbReference type="PROSITE" id="PS50110"/>
    </source>
</evidence>
<accession>A0ABU3X5X7</accession>
<keyword evidence="5" id="KW-1185">Reference proteome</keyword>
<dbReference type="InterPro" id="IPR050595">
    <property type="entry name" value="Bact_response_regulator"/>
</dbReference>
<feature type="domain" description="Response regulatory" evidence="3">
    <location>
        <begin position="3"/>
        <end position="118"/>
    </location>
</feature>
<evidence type="ECO:0000256" key="2">
    <source>
        <dbReference type="PROSITE-ProRule" id="PRU00169"/>
    </source>
</evidence>
<sequence>MKRLLVADDEDVLRMLIVDTLEEEEYHLEEAEDGVEAFALIKKNMYDLVILDYMMPKMTGVEVLIETRKLQKVQPKILMLTAKSQQQDQEKMFKEGADYFLAKPFSPMELLDIVEEIVGE</sequence>
<dbReference type="EMBL" id="JAWJBA010000001">
    <property type="protein sequence ID" value="MDV2683295.1"/>
    <property type="molecule type" value="Genomic_DNA"/>
</dbReference>
<evidence type="ECO:0000313" key="4">
    <source>
        <dbReference type="EMBL" id="MDV2683295.1"/>
    </source>
</evidence>
<evidence type="ECO:0000256" key="1">
    <source>
        <dbReference type="ARBA" id="ARBA00022553"/>
    </source>
</evidence>
<dbReference type="SMART" id="SM00448">
    <property type="entry name" value="REC"/>
    <property type="match status" value="1"/>
</dbReference>